<protein>
    <recommendedName>
        <fullName evidence="3">Zinc finger/thioredoxin putative domain-containing protein</fullName>
    </recommendedName>
</protein>
<dbReference type="AlphaFoldDB" id="A0A918S311"/>
<dbReference type="Pfam" id="PF11906">
    <property type="entry name" value="DUF3426"/>
    <property type="match status" value="1"/>
</dbReference>
<feature type="transmembrane region" description="Helical" evidence="2">
    <location>
        <begin position="238"/>
        <end position="264"/>
    </location>
</feature>
<dbReference type="RefSeq" id="WP_189402518.1">
    <property type="nucleotide sequence ID" value="NZ_BMXA01000007.1"/>
</dbReference>
<evidence type="ECO:0000256" key="1">
    <source>
        <dbReference type="SAM" id="MobiDB-lite"/>
    </source>
</evidence>
<evidence type="ECO:0000256" key="2">
    <source>
        <dbReference type="SAM" id="Phobius"/>
    </source>
</evidence>
<feature type="compositionally biased region" description="Polar residues" evidence="1">
    <location>
        <begin position="161"/>
        <end position="182"/>
    </location>
</feature>
<dbReference type="InterPro" id="IPR021834">
    <property type="entry name" value="DUF3426"/>
</dbReference>
<reference evidence="4" key="2">
    <citation type="submission" date="2020-09" db="EMBL/GenBank/DDBJ databases">
        <authorList>
            <person name="Sun Q."/>
            <person name="Kim S."/>
        </authorList>
    </citation>
    <scope>NUCLEOTIDE SEQUENCE</scope>
    <source>
        <strain evidence="4">KCTC 12711</strain>
    </source>
</reference>
<proteinExistence type="predicted"/>
<evidence type="ECO:0000259" key="3">
    <source>
        <dbReference type="Pfam" id="PF13717"/>
    </source>
</evidence>
<dbReference type="EMBL" id="BMXA01000007">
    <property type="protein sequence ID" value="GHA18324.1"/>
    <property type="molecule type" value="Genomic_DNA"/>
</dbReference>
<feature type="region of interest" description="Disordered" evidence="1">
    <location>
        <begin position="155"/>
        <end position="190"/>
    </location>
</feature>
<evidence type="ECO:0000313" key="5">
    <source>
        <dbReference type="Proteomes" id="UP000614811"/>
    </source>
</evidence>
<dbReference type="Proteomes" id="UP000614811">
    <property type="component" value="Unassembled WGS sequence"/>
</dbReference>
<sequence length="405" mass="45115">MGLNKTQCPHCFTTYVISDEQFRVSEGMVRCGTCRERFQARLIDASISVPKFDPRGAFIEPISEDTPDTQDTSAPETMEIEFADPHTESNEADADPQLEPNSITVDPDSLSEPSLVDQIVADINAHKEEVEELVAPEPTTPKSRKLATAEKYGQTEIALPASNTETSTPANSGSEPETTSSTDVEKNDSQLIDEVDSLIKDKLIKPKRSNVPLAAPVRTRPRPVARPKSKRQRSAVAGLLRIMMFLLLLALTLGLAALLLYQVWFKQLISIDPQSKLDRQIQQLTLPLSERLAERDIALPVRRNLAQLEIVAARNEPHPTRSSTTLLRVSLINHAEIAQPLPWLELSLMSADGKVVSRRQLSPHDYLYNNQTDAMIGAKELKKVTIEMLTFPKQAVGYELKLIRR</sequence>
<keyword evidence="2" id="KW-0472">Membrane</keyword>
<dbReference type="Pfam" id="PF13717">
    <property type="entry name" value="Zn_ribbon_4"/>
    <property type="match status" value="1"/>
</dbReference>
<accession>A0A918S311</accession>
<reference evidence="4" key="1">
    <citation type="journal article" date="2014" name="Int. J. Syst. Evol. Microbiol.">
        <title>Complete genome sequence of Corynebacterium casei LMG S-19264T (=DSM 44701T), isolated from a smear-ripened cheese.</title>
        <authorList>
            <consortium name="US DOE Joint Genome Institute (JGI-PGF)"/>
            <person name="Walter F."/>
            <person name="Albersmeier A."/>
            <person name="Kalinowski J."/>
            <person name="Ruckert C."/>
        </authorList>
    </citation>
    <scope>NUCLEOTIDE SEQUENCE</scope>
    <source>
        <strain evidence="4">KCTC 12711</strain>
    </source>
</reference>
<keyword evidence="2" id="KW-1133">Transmembrane helix</keyword>
<evidence type="ECO:0000313" key="4">
    <source>
        <dbReference type="EMBL" id="GHA18324.1"/>
    </source>
</evidence>
<feature type="region of interest" description="Disordered" evidence="1">
    <location>
        <begin position="86"/>
        <end position="111"/>
    </location>
</feature>
<gene>
    <name evidence="4" type="ORF">GCM10008090_29890</name>
</gene>
<keyword evidence="2" id="KW-0812">Transmembrane</keyword>
<dbReference type="InterPro" id="IPR011723">
    <property type="entry name" value="Znf/thioredoxin_put"/>
</dbReference>
<dbReference type="NCBIfam" id="TIGR02098">
    <property type="entry name" value="MJ0042_CXXC"/>
    <property type="match status" value="1"/>
</dbReference>
<feature type="domain" description="Zinc finger/thioredoxin putative" evidence="3">
    <location>
        <begin position="5"/>
        <end position="38"/>
    </location>
</feature>
<name>A0A918S311_9GAMM</name>
<keyword evidence="5" id="KW-1185">Reference proteome</keyword>
<comment type="caution">
    <text evidence="4">The sequence shown here is derived from an EMBL/GenBank/DDBJ whole genome shotgun (WGS) entry which is preliminary data.</text>
</comment>
<organism evidence="4 5">
    <name type="scientific">Arenicella chitinivorans</name>
    <dbReference type="NCBI Taxonomy" id="1329800"/>
    <lineage>
        <taxon>Bacteria</taxon>
        <taxon>Pseudomonadati</taxon>
        <taxon>Pseudomonadota</taxon>
        <taxon>Gammaproteobacteria</taxon>
        <taxon>Arenicellales</taxon>
        <taxon>Arenicellaceae</taxon>
        <taxon>Arenicella</taxon>
    </lineage>
</organism>